<reference evidence="3" key="1">
    <citation type="submission" date="2021-02" db="EMBL/GenBank/DDBJ databases">
        <title>Phycicoccus sp. MQZ13P-5T, whole genome shotgun sequence.</title>
        <authorList>
            <person name="Tuo L."/>
        </authorList>
    </citation>
    <scope>NUCLEOTIDE SEQUENCE</scope>
    <source>
        <strain evidence="3">MQZ13P-5</strain>
    </source>
</reference>
<evidence type="ECO:0000256" key="1">
    <source>
        <dbReference type="SAM" id="MobiDB-lite"/>
    </source>
</evidence>
<keyword evidence="2" id="KW-1133">Transmembrane helix</keyword>
<evidence type="ECO:0000256" key="2">
    <source>
        <dbReference type="SAM" id="Phobius"/>
    </source>
</evidence>
<protein>
    <submittedName>
        <fullName evidence="3">Uncharacterized protein</fullName>
    </submittedName>
</protein>
<sequence length="204" mass="20533">MSTTTPTDRPAAAGVPLGTTDDPASPESRLLTAALVVAPLVYLAADSTYAARGWDDGTAGVLHVLGAVGYGFVVLRVARALPAGSRLRAALVLVGLLGMAGNVAYGFEAIHMSWGDVQLVDRTGAASLIKPLGLCFPASLALAAVALARVGARWQAAVVLVATLGWPVAHIGNLPAVAVPVNIALVVALGSLARAGARGRAESD</sequence>
<keyword evidence="2" id="KW-0472">Membrane</keyword>
<accession>A0ABS2CKV9</accession>
<dbReference type="EMBL" id="JAFDVD010000008">
    <property type="protein sequence ID" value="MBM6400520.1"/>
    <property type="molecule type" value="Genomic_DNA"/>
</dbReference>
<feature type="transmembrane region" description="Helical" evidence="2">
    <location>
        <begin position="154"/>
        <end position="171"/>
    </location>
</feature>
<feature type="transmembrane region" description="Helical" evidence="2">
    <location>
        <begin position="87"/>
        <end position="107"/>
    </location>
</feature>
<feature type="transmembrane region" description="Helical" evidence="2">
    <location>
        <begin position="57"/>
        <end position="75"/>
    </location>
</feature>
<feature type="region of interest" description="Disordered" evidence="1">
    <location>
        <begin position="1"/>
        <end position="25"/>
    </location>
</feature>
<evidence type="ECO:0000313" key="4">
    <source>
        <dbReference type="Proteomes" id="UP001430172"/>
    </source>
</evidence>
<organism evidence="3 4">
    <name type="scientific">Phycicoccus sonneratiae</name>
    <dbReference type="NCBI Taxonomy" id="2807628"/>
    <lineage>
        <taxon>Bacteria</taxon>
        <taxon>Bacillati</taxon>
        <taxon>Actinomycetota</taxon>
        <taxon>Actinomycetes</taxon>
        <taxon>Micrococcales</taxon>
        <taxon>Intrasporangiaceae</taxon>
        <taxon>Phycicoccus</taxon>
    </lineage>
</organism>
<feature type="transmembrane region" description="Helical" evidence="2">
    <location>
        <begin position="177"/>
        <end position="197"/>
    </location>
</feature>
<comment type="caution">
    <text evidence="3">The sequence shown here is derived from an EMBL/GenBank/DDBJ whole genome shotgun (WGS) entry which is preliminary data.</text>
</comment>
<name>A0ABS2CKV9_9MICO</name>
<proteinExistence type="predicted"/>
<keyword evidence="4" id="KW-1185">Reference proteome</keyword>
<gene>
    <name evidence="3" type="ORF">JQN70_09010</name>
</gene>
<keyword evidence="2" id="KW-0812">Transmembrane</keyword>
<dbReference type="RefSeq" id="WP_204130973.1">
    <property type="nucleotide sequence ID" value="NZ_JAFDVD010000008.1"/>
</dbReference>
<evidence type="ECO:0000313" key="3">
    <source>
        <dbReference type="EMBL" id="MBM6400520.1"/>
    </source>
</evidence>
<dbReference type="Proteomes" id="UP001430172">
    <property type="component" value="Unassembled WGS sequence"/>
</dbReference>
<feature type="transmembrane region" description="Helical" evidence="2">
    <location>
        <begin position="127"/>
        <end position="147"/>
    </location>
</feature>